<name>A0A3S1ASV9_9CYAN</name>
<reference evidence="1" key="2">
    <citation type="journal article" date="2019" name="Genome Biol. Evol.">
        <title>Day and night: Metabolic profiles and evolutionary relationships of six axenic non-marine cyanobacteria.</title>
        <authorList>
            <person name="Will S.E."/>
            <person name="Henke P."/>
            <person name="Boedeker C."/>
            <person name="Huang S."/>
            <person name="Brinkmann H."/>
            <person name="Rohde M."/>
            <person name="Jarek M."/>
            <person name="Friedl T."/>
            <person name="Seufert S."/>
            <person name="Schumacher M."/>
            <person name="Overmann J."/>
            <person name="Neumann-Schaal M."/>
            <person name="Petersen J."/>
        </authorList>
    </citation>
    <scope>NUCLEOTIDE SEQUENCE [LARGE SCALE GENOMIC DNA]</scope>
    <source>
        <strain evidence="1">PCC 7102</strain>
    </source>
</reference>
<gene>
    <name evidence="1" type="ORF">DSM106972_080210</name>
</gene>
<dbReference type="EMBL" id="RSCL01000028">
    <property type="protein sequence ID" value="RUS98635.1"/>
    <property type="molecule type" value="Genomic_DNA"/>
</dbReference>
<keyword evidence="2" id="KW-1185">Reference proteome</keyword>
<dbReference type="Proteomes" id="UP000271624">
    <property type="component" value="Unassembled WGS sequence"/>
</dbReference>
<accession>A0A3S1ASV9</accession>
<dbReference type="AlphaFoldDB" id="A0A3S1ASV9"/>
<protein>
    <submittedName>
        <fullName evidence="1">Uncharacterized protein</fullName>
    </submittedName>
</protein>
<proteinExistence type="predicted"/>
<sequence length="293" mass="32834">MEIKYIMLLPKSALFATLLTAIIGSQIFMNTSAKSQASEASITNENFVINTNKSNKSNGQKLPQSTFRLIQNDIQKRFGVSPNTLKLHASTSETWDGCMGIPKPNGPCTAIAISGFRVVVSNQAQNRFWVYHTSNDGERLAYNSTASLPRNAKISAPKIINRNKIIPTSGDSVIFQAAQTTGFSSEYYAWELTRDGLLTRRAIARKPGKPETIRQLSKQELDKFTDVLTKNSFNHFHRLSYLNMSAIAADAGSYQFNYYGAVVEYTQDDLQKYPANLRRIISEWEKLRVASNK</sequence>
<evidence type="ECO:0000313" key="2">
    <source>
        <dbReference type="Proteomes" id="UP000271624"/>
    </source>
</evidence>
<organism evidence="1 2">
    <name type="scientific">Dulcicalothrix desertica PCC 7102</name>
    <dbReference type="NCBI Taxonomy" id="232991"/>
    <lineage>
        <taxon>Bacteria</taxon>
        <taxon>Bacillati</taxon>
        <taxon>Cyanobacteriota</taxon>
        <taxon>Cyanophyceae</taxon>
        <taxon>Nostocales</taxon>
        <taxon>Calotrichaceae</taxon>
        <taxon>Dulcicalothrix</taxon>
    </lineage>
</organism>
<reference evidence="1" key="1">
    <citation type="submission" date="2018-12" db="EMBL/GenBank/DDBJ databases">
        <authorList>
            <person name="Will S."/>
            <person name="Neumann-Schaal M."/>
            <person name="Henke P."/>
        </authorList>
    </citation>
    <scope>NUCLEOTIDE SEQUENCE</scope>
    <source>
        <strain evidence="1">PCC 7102</strain>
    </source>
</reference>
<evidence type="ECO:0000313" key="1">
    <source>
        <dbReference type="EMBL" id="RUS98635.1"/>
    </source>
</evidence>
<comment type="caution">
    <text evidence="1">The sequence shown here is derived from an EMBL/GenBank/DDBJ whole genome shotgun (WGS) entry which is preliminary data.</text>
</comment>